<accession>A0A1I2PJH7</accession>
<dbReference type="Proteomes" id="UP000199337">
    <property type="component" value="Unassembled WGS sequence"/>
</dbReference>
<comment type="similarity">
    <text evidence="8">Belongs to the binding-protein-dependent transport system permease family. LivHM subfamily.</text>
</comment>
<keyword evidence="7 9" id="KW-0472">Membrane</keyword>
<name>A0A1I2PJH7_9FIRM</name>
<evidence type="ECO:0000256" key="4">
    <source>
        <dbReference type="ARBA" id="ARBA00022692"/>
    </source>
</evidence>
<dbReference type="STRING" id="341036.SAMN05660649_00938"/>
<evidence type="ECO:0000256" key="2">
    <source>
        <dbReference type="ARBA" id="ARBA00022448"/>
    </source>
</evidence>
<evidence type="ECO:0000256" key="8">
    <source>
        <dbReference type="ARBA" id="ARBA00037998"/>
    </source>
</evidence>
<evidence type="ECO:0000313" key="11">
    <source>
        <dbReference type="Proteomes" id="UP000199337"/>
    </source>
</evidence>
<reference evidence="11" key="1">
    <citation type="submission" date="2016-10" db="EMBL/GenBank/DDBJ databases">
        <authorList>
            <person name="Varghese N."/>
            <person name="Submissions S."/>
        </authorList>
    </citation>
    <scope>NUCLEOTIDE SEQUENCE [LARGE SCALE GENOMIC DNA]</scope>
    <source>
        <strain evidence="11">DSM 17038</strain>
    </source>
</reference>
<feature type="transmembrane region" description="Helical" evidence="9">
    <location>
        <begin position="34"/>
        <end position="55"/>
    </location>
</feature>
<dbReference type="PANTHER" id="PTHR11795:SF450">
    <property type="entry name" value="ABC TRANSPORTER PERMEASE PROTEIN"/>
    <property type="match status" value="1"/>
</dbReference>
<dbReference type="GO" id="GO:0006865">
    <property type="term" value="P:amino acid transport"/>
    <property type="evidence" value="ECO:0007669"/>
    <property type="project" value="UniProtKB-KW"/>
</dbReference>
<organism evidence="10 11">
    <name type="scientific">Desulfotruncus arcticus DSM 17038</name>
    <dbReference type="NCBI Taxonomy" id="1121424"/>
    <lineage>
        <taxon>Bacteria</taxon>
        <taxon>Bacillati</taxon>
        <taxon>Bacillota</taxon>
        <taxon>Clostridia</taxon>
        <taxon>Eubacteriales</taxon>
        <taxon>Desulfallaceae</taxon>
        <taxon>Desulfotruncus</taxon>
    </lineage>
</organism>
<evidence type="ECO:0000256" key="5">
    <source>
        <dbReference type="ARBA" id="ARBA00022970"/>
    </source>
</evidence>
<keyword evidence="3" id="KW-1003">Cell membrane</keyword>
<feature type="transmembrane region" description="Helical" evidence="9">
    <location>
        <begin position="91"/>
        <end position="113"/>
    </location>
</feature>
<feature type="transmembrane region" description="Helical" evidence="9">
    <location>
        <begin position="142"/>
        <end position="159"/>
    </location>
</feature>
<keyword evidence="2" id="KW-0813">Transport</keyword>
<dbReference type="OrthoDB" id="9807115at2"/>
<gene>
    <name evidence="10" type="ORF">SAMN05660649_00938</name>
</gene>
<dbReference type="InterPro" id="IPR001851">
    <property type="entry name" value="ABC_transp_permease"/>
</dbReference>
<keyword evidence="6 9" id="KW-1133">Transmembrane helix</keyword>
<dbReference type="GO" id="GO:0005886">
    <property type="term" value="C:plasma membrane"/>
    <property type="evidence" value="ECO:0007669"/>
    <property type="project" value="UniProtKB-SubCell"/>
</dbReference>
<dbReference type="Pfam" id="PF02653">
    <property type="entry name" value="BPD_transp_2"/>
    <property type="match status" value="1"/>
</dbReference>
<feature type="transmembrane region" description="Helical" evidence="9">
    <location>
        <begin position="226"/>
        <end position="250"/>
    </location>
</feature>
<evidence type="ECO:0000256" key="3">
    <source>
        <dbReference type="ARBA" id="ARBA00022475"/>
    </source>
</evidence>
<dbReference type="InterPro" id="IPR052157">
    <property type="entry name" value="BCAA_transport_permease"/>
</dbReference>
<evidence type="ECO:0000256" key="7">
    <source>
        <dbReference type="ARBA" id="ARBA00023136"/>
    </source>
</evidence>
<proteinExistence type="inferred from homology"/>
<protein>
    <submittedName>
        <fullName evidence="10">Amino acid/amide ABC transporter membrane protein 1, HAAT family</fullName>
    </submittedName>
</protein>
<keyword evidence="5" id="KW-0029">Amino-acid transport</keyword>
<dbReference type="CDD" id="cd06582">
    <property type="entry name" value="TM_PBP1_LivH_like"/>
    <property type="match status" value="1"/>
</dbReference>
<evidence type="ECO:0000313" key="10">
    <source>
        <dbReference type="EMBL" id="SFG16322.1"/>
    </source>
</evidence>
<feature type="transmembrane region" description="Helical" evidence="9">
    <location>
        <begin position="190"/>
        <end position="214"/>
    </location>
</feature>
<dbReference type="PANTHER" id="PTHR11795">
    <property type="entry name" value="BRANCHED-CHAIN AMINO ACID TRANSPORT SYSTEM PERMEASE PROTEIN LIVH"/>
    <property type="match status" value="1"/>
</dbReference>
<dbReference type="AlphaFoldDB" id="A0A1I2PJH7"/>
<dbReference type="EMBL" id="FOOX01000002">
    <property type="protein sequence ID" value="SFG16322.1"/>
    <property type="molecule type" value="Genomic_DNA"/>
</dbReference>
<keyword evidence="11" id="KW-1185">Reference proteome</keyword>
<evidence type="ECO:0000256" key="6">
    <source>
        <dbReference type="ARBA" id="ARBA00022989"/>
    </source>
</evidence>
<evidence type="ECO:0000256" key="9">
    <source>
        <dbReference type="SAM" id="Phobius"/>
    </source>
</evidence>
<feature type="transmembrane region" description="Helical" evidence="9">
    <location>
        <begin position="265"/>
        <end position="286"/>
    </location>
</feature>
<feature type="transmembrane region" description="Helical" evidence="9">
    <location>
        <begin position="61"/>
        <end position="79"/>
    </location>
</feature>
<dbReference type="GO" id="GO:0022857">
    <property type="term" value="F:transmembrane transporter activity"/>
    <property type="evidence" value="ECO:0007669"/>
    <property type="project" value="InterPro"/>
</dbReference>
<sequence length="291" mass="29816">MSDQLLQLLFSGLTLGSIYSLIALALVTTFNITGVLNLAQGEFVAIGALLAISLYAAGIPMIAAFILSILLVAIMGGILERAAIHPARRASGLTLIIITIGLSIALRGLALLIWGTDTYSLPAFSKGGPLFIGGAALNPQSIWILGFAVLTLSVLYAFFELTYAGKAVKAAVINRTAARLVGINPNTVSFWAFIGSGALGAAAGIFIAPVTMTTYDMGFMLGVKGFVAAVIGGLSNVGGAVLGGLLLGVLESYSAGLISSGLKDALSIIILLAVLLLRPQGILGVLGERKI</sequence>
<keyword evidence="4 9" id="KW-0812">Transmembrane</keyword>
<evidence type="ECO:0000256" key="1">
    <source>
        <dbReference type="ARBA" id="ARBA00004651"/>
    </source>
</evidence>
<comment type="subcellular location">
    <subcellularLocation>
        <location evidence="1">Cell membrane</location>
        <topology evidence="1">Multi-pass membrane protein</topology>
    </subcellularLocation>
</comment>
<feature type="transmembrane region" description="Helical" evidence="9">
    <location>
        <begin position="6"/>
        <end position="27"/>
    </location>
</feature>
<dbReference type="RefSeq" id="WP_092469156.1">
    <property type="nucleotide sequence ID" value="NZ_FOOX01000002.1"/>
</dbReference>